<keyword evidence="2" id="KW-1133">Transmembrane helix</keyword>
<evidence type="ECO:0000256" key="2">
    <source>
        <dbReference type="SAM" id="Phobius"/>
    </source>
</evidence>
<evidence type="ECO:0000313" key="4">
    <source>
        <dbReference type="EMBL" id="MCG5073457.1"/>
    </source>
</evidence>
<organism evidence="4 5">
    <name type="scientific">Paraburkholderia tagetis</name>
    <dbReference type="NCBI Taxonomy" id="2913261"/>
    <lineage>
        <taxon>Bacteria</taxon>
        <taxon>Pseudomonadati</taxon>
        <taxon>Pseudomonadota</taxon>
        <taxon>Betaproteobacteria</taxon>
        <taxon>Burkholderiales</taxon>
        <taxon>Burkholderiaceae</taxon>
        <taxon>Paraburkholderia</taxon>
    </lineage>
</organism>
<protein>
    <submittedName>
        <fullName evidence="4">Lysozyme inhibitor LprI family protein</fullName>
    </submittedName>
</protein>
<feature type="transmembrane region" description="Helical" evidence="2">
    <location>
        <begin position="68"/>
        <end position="87"/>
    </location>
</feature>
<feature type="compositionally biased region" description="Low complexity" evidence="1">
    <location>
        <begin position="127"/>
        <end position="157"/>
    </location>
</feature>
<evidence type="ECO:0000256" key="1">
    <source>
        <dbReference type="SAM" id="MobiDB-lite"/>
    </source>
</evidence>
<dbReference type="Proteomes" id="UP001139308">
    <property type="component" value="Unassembled WGS sequence"/>
</dbReference>
<feature type="transmembrane region" description="Helical" evidence="2">
    <location>
        <begin position="44"/>
        <end position="62"/>
    </location>
</feature>
<feature type="region of interest" description="Disordered" evidence="1">
    <location>
        <begin position="100"/>
        <end position="119"/>
    </location>
</feature>
<dbReference type="InterPro" id="IPR009739">
    <property type="entry name" value="LprI-like_N"/>
</dbReference>
<feature type="domain" description="Lysozyme inhibitor LprI-like N-terminal" evidence="3">
    <location>
        <begin position="184"/>
        <end position="257"/>
    </location>
</feature>
<keyword evidence="5" id="KW-1185">Reference proteome</keyword>
<dbReference type="AlphaFoldDB" id="A0A9X1RPT2"/>
<dbReference type="EMBL" id="JAKLJA010000005">
    <property type="protein sequence ID" value="MCG5073457.1"/>
    <property type="molecule type" value="Genomic_DNA"/>
</dbReference>
<gene>
    <name evidence="4" type="ORF">L5014_08780</name>
</gene>
<dbReference type="RefSeq" id="WP_238463226.1">
    <property type="nucleotide sequence ID" value="NZ_JAKLJA010000005.1"/>
</dbReference>
<evidence type="ECO:0000259" key="3">
    <source>
        <dbReference type="Pfam" id="PF07007"/>
    </source>
</evidence>
<keyword evidence="2" id="KW-0812">Transmembrane</keyword>
<dbReference type="Pfam" id="PF07007">
    <property type="entry name" value="LprI"/>
    <property type="match status" value="1"/>
</dbReference>
<accession>A0A9X1RPT2</accession>
<comment type="caution">
    <text evidence="4">The sequence shown here is derived from an EMBL/GenBank/DDBJ whole genome shotgun (WGS) entry which is preliminary data.</text>
</comment>
<name>A0A9X1RPT2_9BURK</name>
<proteinExistence type="predicted"/>
<reference evidence="4" key="1">
    <citation type="submission" date="2022-01" db="EMBL/GenBank/DDBJ databases">
        <title>Genome sequence and assembly of Parabukholderia sp. RG36.</title>
        <authorList>
            <person name="Chhetri G."/>
        </authorList>
    </citation>
    <scope>NUCLEOTIDE SEQUENCE</scope>
    <source>
        <strain evidence="4">RG36</strain>
    </source>
</reference>
<sequence length="260" mass="28126">MDDLVRQYEEDRLRREKLAYFQAARNRREGEEAAHRADQTIENFKLIGIVLLGVGALFWWLVSTKIGRIVSVILLLAGGALYGVDWLQNDAAMRAQARQVEQSHNMAKPQASADVQSAATKVSAQQSVASVPSASEDSIPASDTTAVTSDTAQQVTASESSSQVDAKPDAQAEQPVAIVASFDCSRASSKIEKLICSTPETADADRRLAAAYSAARAKSNDPNTLKADERNWLANERIACSDAACLLRVTNDRIARLSSM</sequence>
<feature type="region of interest" description="Disordered" evidence="1">
    <location>
        <begin position="127"/>
        <end position="170"/>
    </location>
</feature>
<keyword evidence="2" id="KW-0472">Membrane</keyword>
<evidence type="ECO:0000313" key="5">
    <source>
        <dbReference type="Proteomes" id="UP001139308"/>
    </source>
</evidence>